<feature type="compositionally biased region" description="Polar residues" evidence="1">
    <location>
        <begin position="60"/>
        <end position="72"/>
    </location>
</feature>
<keyword evidence="2" id="KW-0732">Signal</keyword>
<accession>I0GT93</accession>
<dbReference type="InterPro" id="IPR036514">
    <property type="entry name" value="SGNH_hydro_sf"/>
</dbReference>
<dbReference type="SUPFAM" id="SSF52266">
    <property type="entry name" value="SGNH hydrolase"/>
    <property type="match status" value="1"/>
</dbReference>
<evidence type="ECO:0000256" key="2">
    <source>
        <dbReference type="SAM" id="SignalP"/>
    </source>
</evidence>
<evidence type="ECO:0000313" key="4">
    <source>
        <dbReference type="EMBL" id="BAL83980.1"/>
    </source>
</evidence>
<dbReference type="InterPro" id="IPR051532">
    <property type="entry name" value="Ester_Hydrolysis_Enzymes"/>
</dbReference>
<gene>
    <name evidence="4" type="ordered locus">SELR_22720</name>
</gene>
<dbReference type="PANTHER" id="PTHR30383:SF5">
    <property type="entry name" value="SGNH HYDROLASE-TYPE ESTERASE DOMAIN-CONTAINING PROTEIN"/>
    <property type="match status" value="1"/>
</dbReference>
<evidence type="ECO:0000313" key="5">
    <source>
        <dbReference type="Proteomes" id="UP000007887"/>
    </source>
</evidence>
<dbReference type="AlphaFoldDB" id="I0GT93"/>
<dbReference type="KEGG" id="sri:SELR_22720"/>
<feature type="chain" id="PRO_5003627389" description="SGNH hydrolase-type esterase domain-containing protein" evidence="2">
    <location>
        <begin position="30"/>
        <end position="472"/>
    </location>
</feature>
<reference evidence="4 5" key="1">
    <citation type="submission" date="2011-10" db="EMBL/GenBank/DDBJ databases">
        <title>Whole genome sequence of Selenomonas ruminantium subsp. lactilytica TAM6421.</title>
        <authorList>
            <person name="Oguchi A."/>
            <person name="Ankai A."/>
            <person name="Kaneko J."/>
            <person name="Yamada-Narita S."/>
            <person name="Fukui S."/>
            <person name="Takahashi M."/>
            <person name="Onodera T."/>
            <person name="Kojima S."/>
            <person name="Fushimi T."/>
            <person name="Abe N."/>
            <person name="Kamio Y."/>
            <person name="Yamazaki S."/>
            <person name="Fujita N."/>
        </authorList>
    </citation>
    <scope>NUCLEOTIDE SEQUENCE [LARGE SCALE GENOMIC DNA]</scope>
    <source>
        <strain evidence="5">NBRC 103574 / TAM6421</strain>
    </source>
</reference>
<evidence type="ECO:0000256" key="1">
    <source>
        <dbReference type="SAM" id="MobiDB-lite"/>
    </source>
</evidence>
<feature type="region of interest" description="Disordered" evidence="1">
    <location>
        <begin position="51"/>
        <end position="72"/>
    </location>
</feature>
<name>I0GT93_SELRL</name>
<dbReference type="Proteomes" id="UP000007887">
    <property type="component" value="Chromosome"/>
</dbReference>
<dbReference type="Gene3D" id="3.40.50.1110">
    <property type="entry name" value="SGNH hydrolase"/>
    <property type="match status" value="1"/>
</dbReference>
<dbReference type="Pfam" id="PF13472">
    <property type="entry name" value="Lipase_GDSL_2"/>
    <property type="match status" value="1"/>
</dbReference>
<dbReference type="GO" id="GO:0004622">
    <property type="term" value="F:phosphatidylcholine lysophospholipase activity"/>
    <property type="evidence" value="ECO:0007669"/>
    <property type="project" value="TreeGrafter"/>
</dbReference>
<feature type="signal peptide" evidence="2">
    <location>
        <begin position="1"/>
        <end position="29"/>
    </location>
</feature>
<dbReference type="PATRIC" id="fig|927704.6.peg.2353"/>
<protein>
    <recommendedName>
        <fullName evidence="3">SGNH hydrolase-type esterase domain-containing protein</fullName>
    </recommendedName>
</protein>
<dbReference type="PANTHER" id="PTHR30383">
    <property type="entry name" value="THIOESTERASE 1/PROTEASE 1/LYSOPHOSPHOLIPASE L1"/>
    <property type="match status" value="1"/>
</dbReference>
<dbReference type="EMBL" id="AP012292">
    <property type="protein sequence ID" value="BAL83980.1"/>
    <property type="molecule type" value="Genomic_DNA"/>
</dbReference>
<dbReference type="Gene3D" id="2.60.40.10">
    <property type="entry name" value="Immunoglobulins"/>
    <property type="match status" value="1"/>
</dbReference>
<dbReference type="HOGENOM" id="CLU_037745_1_0_9"/>
<dbReference type="InterPro" id="IPR013830">
    <property type="entry name" value="SGNH_hydro"/>
</dbReference>
<organism evidence="4 5">
    <name type="scientific">Selenomonas ruminantium subsp. lactilytica (strain NBRC 103574 / TAM6421)</name>
    <dbReference type="NCBI Taxonomy" id="927704"/>
    <lineage>
        <taxon>Bacteria</taxon>
        <taxon>Bacillati</taxon>
        <taxon>Bacillota</taxon>
        <taxon>Negativicutes</taxon>
        <taxon>Selenomonadales</taxon>
        <taxon>Selenomonadaceae</taxon>
        <taxon>Selenomonas</taxon>
    </lineage>
</organism>
<dbReference type="InterPro" id="IPR013783">
    <property type="entry name" value="Ig-like_fold"/>
</dbReference>
<sequence>MLKRRKSALLSGVIALALGFTLNMGGVQAAESASDGVRINFGQTAVHTEKTVPQAAKVQPEQSTPSVQKNEGQPMTKLKNVQLMWKEIPSAVRYQVVILKSAEDTPENIALTYEQVYTNGLTVDLSGFGPEANGFYWKICPLDYNGRPVGNWHFTKPRPITDGGRLNVTAPRPTTQFERMDYMPLYPVFSWIPYGRAKQHEVQIYKVTDEGDKLLRTLQGGEYDVYEDGGYTQPGKYYWRVRSLNSDGSPLSGWSEKSYFTVESEKPPIAALGDSITHGGGAMSVSPGYLLYDWESYSQVPVKNLGFSGNTTEAMLERFERDVLPASPRVLVVMGGVNDYRLATFGSQTVANLQAIKEKCDAYGIIVVFLTVTPINPSYMVNRAHIDQPPYDWQVHQQYINNWIMKQPYHVDVSTALTDSLGNLRTSYTTDGLHPDYYGKKYIGEQVGRYLQMHFGWLTNKLKKKPIPTYND</sequence>
<dbReference type="eggNOG" id="COG2755">
    <property type="taxonomic scope" value="Bacteria"/>
</dbReference>
<feature type="domain" description="SGNH hydrolase-type esterase" evidence="3">
    <location>
        <begin position="271"/>
        <end position="439"/>
    </location>
</feature>
<proteinExistence type="predicted"/>
<evidence type="ECO:0000259" key="3">
    <source>
        <dbReference type="Pfam" id="PF13472"/>
    </source>
</evidence>